<evidence type="ECO:0000256" key="2">
    <source>
        <dbReference type="ARBA" id="ARBA00022989"/>
    </source>
</evidence>
<dbReference type="GO" id="GO:0005886">
    <property type="term" value="C:plasma membrane"/>
    <property type="evidence" value="ECO:0007669"/>
    <property type="project" value="TreeGrafter"/>
</dbReference>
<reference evidence="6 7" key="1">
    <citation type="submission" date="2015-11" db="EMBL/GenBank/DDBJ databases">
        <title>Exploring the genomic traits of fungus-feeding bacterial genus Collimonas.</title>
        <authorList>
            <person name="Song C."/>
            <person name="Schmidt R."/>
            <person name="de Jager V."/>
            <person name="Krzyzanowska D."/>
            <person name="Jongedijk E."/>
            <person name="Cankar K."/>
            <person name="Beekwilder J."/>
            <person name="van Veen A."/>
            <person name="de Boer W."/>
            <person name="van Veen J.A."/>
            <person name="Garbeva P."/>
        </authorList>
    </citation>
    <scope>NUCLEOTIDE SEQUENCE [LARGE SCALE GENOMIC DNA]</scope>
    <source>
        <strain evidence="6 7">Ter91</strain>
    </source>
</reference>
<dbReference type="STRING" id="279113.CPter91_0895"/>
<feature type="transmembrane region" description="Helical" evidence="4">
    <location>
        <begin position="351"/>
        <end position="369"/>
    </location>
</feature>
<dbReference type="AlphaFoldDB" id="A0A127PZS4"/>
<dbReference type="KEGG" id="cpra:CPter91_0895"/>
<evidence type="ECO:0000259" key="5">
    <source>
        <dbReference type="PROSITE" id="PS50850"/>
    </source>
</evidence>
<dbReference type="PATRIC" id="fig|279113.9.peg.891"/>
<sequence length="411" mass="44020">MQTAAKQISPTLGSQDAEKTGFRVLGAISFAHFLNDMIQSLILSIYPLLKGNFNLSFAQIGLITLTYQITASILQPVVGMYTDKHPKPYSLALGMGFTLVGLLLLSVAPNYGILLLAAALVGTGSSIFHPESSRVARMASGGRHGLAQSIFQVGGNAGSSMGPLLAAWVVIPHGQSSIAWFSGAALLAILVLWQIGNWYKRKRQESKGKPAKAQHHYVALPRKKVMFSIGILLMLIFSKYFYMASLSSYFTFYLIDKFQLSVQAAQLHLFVFLFAVAAGTVLGGPIGDKVGRKLVIWVSILGVAPFTLMLPYANLFWTGVLTVVIGVILASAFSAILVFAQELVPGKVGTVSGLFFGFAFGMGGIGAAALGKLADMTSIGYVYQVCSFLPLIGLLAMFLPNLEGHRRKVTG</sequence>
<dbReference type="Pfam" id="PF07690">
    <property type="entry name" value="MFS_1"/>
    <property type="match status" value="1"/>
</dbReference>
<dbReference type="PANTHER" id="PTHR43129:SF1">
    <property type="entry name" value="FOSMIDOMYCIN RESISTANCE PROTEIN"/>
    <property type="match status" value="1"/>
</dbReference>
<feature type="transmembrane region" description="Helical" evidence="4">
    <location>
        <begin position="294"/>
        <end position="313"/>
    </location>
</feature>
<evidence type="ECO:0000256" key="3">
    <source>
        <dbReference type="ARBA" id="ARBA00023136"/>
    </source>
</evidence>
<evidence type="ECO:0000256" key="1">
    <source>
        <dbReference type="ARBA" id="ARBA00022692"/>
    </source>
</evidence>
<dbReference type="EMBL" id="CP013234">
    <property type="protein sequence ID" value="AMP03283.1"/>
    <property type="molecule type" value="Genomic_DNA"/>
</dbReference>
<keyword evidence="2 4" id="KW-1133">Transmembrane helix</keyword>
<dbReference type="PANTHER" id="PTHR43129">
    <property type="entry name" value="FOSMIDOMYCIN RESISTANCE PROTEIN"/>
    <property type="match status" value="1"/>
</dbReference>
<evidence type="ECO:0000256" key="4">
    <source>
        <dbReference type="SAM" id="Phobius"/>
    </source>
</evidence>
<dbReference type="SUPFAM" id="SSF103473">
    <property type="entry name" value="MFS general substrate transporter"/>
    <property type="match status" value="1"/>
</dbReference>
<name>A0A127PZS4_9BURK</name>
<protein>
    <submittedName>
        <fullName evidence="6">Fosmidomycin resistance protein</fullName>
    </submittedName>
</protein>
<feature type="transmembrane region" description="Helical" evidence="4">
    <location>
        <begin position="111"/>
        <end position="129"/>
    </location>
</feature>
<dbReference type="CDD" id="cd17478">
    <property type="entry name" value="MFS_FsR"/>
    <property type="match status" value="1"/>
</dbReference>
<dbReference type="OrthoDB" id="9770492at2"/>
<dbReference type="PROSITE" id="PS50850">
    <property type="entry name" value="MFS"/>
    <property type="match status" value="1"/>
</dbReference>
<feature type="transmembrane region" description="Helical" evidence="4">
    <location>
        <begin position="319"/>
        <end position="339"/>
    </location>
</feature>
<feature type="transmembrane region" description="Helical" evidence="4">
    <location>
        <begin position="21"/>
        <end position="49"/>
    </location>
</feature>
<dbReference type="InterPro" id="IPR036259">
    <property type="entry name" value="MFS_trans_sf"/>
</dbReference>
<feature type="transmembrane region" description="Helical" evidence="4">
    <location>
        <begin position="177"/>
        <end position="199"/>
    </location>
</feature>
<dbReference type="InterPro" id="IPR011701">
    <property type="entry name" value="MFS"/>
</dbReference>
<dbReference type="RefSeq" id="WP_061937325.1">
    <property type="nucleotide sequence ID" value="NZ_CP013234.1"/>
</dbReference>
<dbReference type="GO" id="GO:0022857">
    <property type="term" value="F:transmembrane transporter activity"/>
    <property type="evidence" value="ECO:0007669"/>
    <property type="project" value="InterPro"/>
</dbReference>
<gene>
    <name evidence="6" type="primary">fsr</name>
    <name evidence="6" type="ORF">CPter91_0895</name>
</gene>
<feature type="transmembrane region" description="Helical" evidence="4">
    <location>
        <begin position="225"/>
        <end position="243"/>
    </location>
</feature>
<keyword evidence="1 4" id="KW-0812">Transmembrane</keyword>
<organism evidence="6 7">
    <name type="scientific">Collimonas pratensis</name>
    <dbReference type="NCBI Taxonomy" id="279113"/>
    <lineage>
        <taxon>Bacteria</taxon>
        <taxon>Pseudomonadati</taxon>
        <taxon>Pseudomonadota</taxon>
        <taxon>Betaproteobacteria</taxon>
        <taxon>Burkholderiales</taxon>
        <taxon>Oxalobacteraceae</taxon>
        <taxon>Collimonas</taxon>
    </lineage>
</organism>
<feature type="transmembrane region" description="Helical" evidence="4">
    <location>
        <begin position="55"/>
        <end position="77"/>
    </location>
</feature>
<evidence type="ECO:0000313" key="6">
    <source>
        <dbReference type="EMBL" id="AMP03283.1"/>
    </source>
</evidence>
<feature type="transmembrane region" description="Helical" evidence="4">
    <location>
        <begin position="263"/>
        <end position="282"/>
    </location>
</feature>
<feature type="transmembrane region" description="Helical" evidence="4">
    <location>
        <begin position="89"/>
        <end position="105"/>
    </location>
</feature>
<feature type="transmembrane region" description="Helical" evidence="4">
    <location>
        <begin position="381"/>
        <end position="399"/>
    </location>
</feature>
<accession>A0A127PZS4</accession>
<dbReference type="Gene3D" id="1.20.1250.20">
    <property type="entry name" value="MFS general substrate transporter like domains"/>
    <property type="match status" value="1"/>
</dbReference>
<feature type="transmembrane region" description="Helical" evidence="4">
    <location>
        <begin position="150"/>
        <end position="171"/>
    </location>
</feature>
<keyword evidence="3 4" id="KW-0472">Membrane</keyword>
<dbReference type="Proteomes" id="UP000074561">
    <property type="component" value="Chromosome"/>
</dbReference>
<dbReference type="InterPro" id="IPR020846">
    <property type="entry name" value="MFS_dom"/>
</dbReference>
<feature type="domain" description="Major facilitator superfamily (MFS) profile" evidence="5">
    <location>
        <begin position="24"/>
        <end position="405"/>
    </location>
</feature>
<evidence type="ECO:0000313" key="7">
    <source>
        <dbReference type="Proteomes" id="UP000074561"/>
    </source>
</evidence>
<proteinExistence type="predicted"/>